<evidence type="ECO:0008006" key="4">
    <source>
        <dbReference type="Google" id="ProtNLM"/>
    </source>
</evidence>
<dbReference type="InterPro" id="IPR024623">
    <property type="entry name" value="YtxH"/>
</dbReference>
<dbReference type="AlphaFoldDB" id="A0A381Z682"/>
<name>A0A381Z682_9ZZZZ</name>
<keyword evidence="2" id="KW-1133">Transmembrane helix</keyword>
<evidence type="ECO:0000256" key="2">
    <source>
        <dbReference type="SAM" id="Phobius"/>
    </source>
</evidence>
<dbReference type="PANTHER" id="PTHR35792">
    <property type="entry name" value="GENERAL STRESS PROTEIN"/>
    <property type="match status" value="1"/>
</dbReference>
<proteinExistence type="predicted"/>
<dbReference type="EMBL" id="UINC01020095">
    <property type="protein sequence ID" value="SVA84709.1"/>
    <property type="molecule type" value="Genomic_DNA"/>
</dbReference>
<keyword evidence="2" id="KW-0472">Membrane</keyword>
<reference evidence="3" key="1">
    <citation type="submission" date="2018-05" db="EMBL/GenBank/DDBJ databases">
        <authorList>
            <person name="Lanie J.A."/>
            <person name="Ng W.-L."/>
            <person name="Kazmierczak K.M."/>
            <person name="Andrzejewski T.M."/>
            <person name="Davidsen T.M."/>
            <person name="Wayne K.J."/>
            <person name="Tettelin H."/>
            <person name="Glass J.I."/>
            <person name="Rusch D."/>
            <person name="Podicherti R."/>
            <person name="Tsui H.-C.T."/>
            <person name="Winkler M.E."/>
        </authorList>
    </citation>
    <scope>NUCLEOTIDE SEQUENCE</scope>
</reference>
<protein>
    <recommendedName>
        <fullName evidence="4">YtxH domain-containing protein</fullName>
    </recommendedName>
</protein>
<feature type="region of interest" description="Disordered" evidence="1">
    <location>
        <begin position="118"/>
        <end position="145"/>
    </location>
</feature>
<keyword evidence="2" id="KW-0812">Transmembrane</keyword>
<organism evidence="3">
    <name type="scientific">marine metagenome</name>
    <dbReference type="NCBI Taxonomy" id="408172"/>
    <lineage>
        <taxon>unclassified sequences</taxon>
        <taxon>metagenomes</taxon>
        <taxon>ecological metagenomes</taxon>
    </lineage>
</organism>
<gene>
    <name evidence="3" type="ORF">METZ01_LOCUS137563</name>
</gene>
<feature type="transmembrane region" description="Helical" evidence="2">
    <location>
        <begin position="20"/>
        <end position="38"/>
    </location>
</feature>
<feature type="compositionally biased region" description="Acidic residues" evidence="1">
    <location>
        <begin position="136"/>
        <end position="145"/>
    </location>
</feature>
<dbReference type="Pfam" id="PF12732">
    <property type="entry name" value="YtxH"/>
    <property type="match status" value="1"/>
</dbReference>
<evidence type="ECO:0000256" key="1">
    <source>
        <dbReference type="SAM" id="MobiDB-lite"/>
    </source>
</evidence>
<dbReference type="PANTHER" id="PTHR35792:SF2">
    <property type="entry name" value="GENERAL STRESS PROTEIN"/>
    <property type="match status" value="1"/>
</dbReference>
<evidence type="ECO:0000313" key="3">
    <source>
        <dbReference type="EMBL" id="SVA84709.1"/>
    </source>
</evidence>
<sequence length="145" mass="15236">MGSQEELPYVIVERNNGGGFGAFCLGALVGAGLALLFAPQTGEETQEEIRERAKKLRLAAEEHMREAQLHFGDHIEAVRDGVQSQVSIVKDAVESGRQAAETARSDLGAKLERSKAAARAGIAAAKDTSTDGSVSPEEDVSASNA</sequence>
<dbReference type="InterPro" id="IPR052928">
    <property type="entry name" value="Desiccation-related_membrane"/>
</dbReference>
<accession>A0A381Z682</accession>